<comment type="caution">
    <text evidence="3">The sequence shown here is derived from an EMBL/GenBank/DDBJ whole genome shotgun (WGS) entry which is preliminary data.</text>
</comment>
<evidence type="ECO:0000259" key="2">
    <source>
        <dbReference type="Pfam" id="PF13810"/>
    </source>
</evidence>
<gene>
    <name evidence="3" type="ORF">DPM12_21465</name>
</gene>
<dbReference type="Pfam" id="PF13810">
    <property type="entry name" value="DUF4185"/>
    <property type="match status" value="1"/>
</dbReference>
<organism evidence="3 4">
    <name type="scientific">Phytoactinopolyspora halophila</name>
    <dbReference type="NCBI Taxonomy" id="1981511"/>
    <lineage>
        <taxon>Bacteria</taxon>
        <taxon>Bacillati</taxon>
        <taxon>Actinomycetota</taxon>
        <taxon>Actinomycetes</taxon>
        <taxon>Jiangellales</taxon>
        <taxon>Jiangellaceae</taxon>
        <taxon>Phytoactinopolyspora</taxon>
    </lineage>
</organism>
<feature type="chain" id="PRO_5016415875" evidence="1">
    <location>
        <begin position="26"/>
        <end position="386"/>
    </location>
</feature>
<proteinExistence type="predicted"/>
<sequence length="386" mass="42064">MRHAAPIAGSISISAVLLTAGVATATTGETPRERSTDTCSLTDADITATSNVDHGRTQLFNDYADSGVGWTGADSTYSVPLKDGSLAWIFSDTFLGPVNDDGTRPESTPFLNNSVVLQDGSDLTTITGGTDDDPASLVGPGPDSDWRWFGAGLRTGPGDLQIGLLEFQSFGDGPWDWAWSGNALATIDTETWDVTSIDALPSESGVQWASWYQRAGEHVYVYGVEDVEDGKYMHVAKVLGGDLTDLERWRYWDGESWQREESSSARVINDVANEYSVTPFRDGYLLVTQDTSVPFNSEIRAYVSCSPTGPFVNPTTLYDMPETGASGSYGNENVYGYNAHEHPELRDGDTVLVTYNVNSLDPADLYDDVTIYRPRFVEIALDVQKH</sequence>
<evidence type="ECO:0000313" key="4">
    <source>
        <dbReference type="Proteomes" id="UP000250462"/>
    </source>
</evidence>
<protein>
    <submittedName>
        <fullName evidence="3">DUF4185 domain-containing protein</fullName>
    </submittedName>
</protein>
<evidence type="ECO:0000313" key="3">
    <source>
        <dbReference type="EMBL" id="RAW09347.1"/>
    </source>
</evidence>
<feature type="signal peptide" evidence="1">
    <location>
        <begin position="1"/>
        <end position="25"/>
    </location>
</feature>
<feature type="domain" description="DUF4185" evidence="2">
    <location>
        <begin position="168"/>
        <end position="325"/>
    </location>
</feature>
<dbReference type="EMBL" id="QMIG01000045">
    <property type="protein sequence ID" value="RAW09347.1"/>
    <property type="molecule type" value="Genomic_DNA"/>
</dbReference>
<dbReference type="Proteomes" id="UP000250462">
    <property type="component" value="Unassembled WGS sequence"/>
</dbReference>
<dbReference type="OrthoDB" id="5482597at2"/>
<keyword evidence="4" id="KW-1185">Reference proteome</keyword>
<reference evidence="3 4" key="1">
    <citation type="submission" date="2018-06" db="EMBL/GenBank/DDBJ databases">
        <title>Phytoactinopolyspora halophila sp. nov., a novel halophilic actinomycete isolated from a saline soil in China.</title>
        <authorList>
            <person name="Tang S.-K."/>
        </authorList>
    </citation>
    <scope>NUCLEOTIDE SEQUENCE [LARGE SCALE GENOMIC DNA]</scope>
    <source>
        <strain evidence="3 4">YIM 96934</strain>
    </source>
</reference>
<dbReference type="InterPro" id="IPR025442">
    <property type="entry name" value="DUF4185"/>
</dbReference>
<accession>A0A329QAT2</accession>
<name>A0A329QAT2_9ACTN</name>
<dbReference type="AlphaFoldDB" id="A0A329QAT2"/>
<evidence type="ECO:0000256" key="1">
    <source>
        <dbReference type="SAM" id="SignalP"/>
    </source>
</evidence>
<dbReference type="RefSeq" id="WP_112260402.1">
    <property type="nucleotide sequence ID" value="NZ_QMIG01000045.1"/>
</dbReference>
<keyword evidence="1" id="KW-0732">Signal</keyword>